<protein>
    <recommendedName>
        <fullName evidence="3">Transposase</fullName>
    </recommendedName>
</protein>
<gene>
    <name evidence="1" type="ORF">SAMN05443245_6405</name>
</gene>
<organism evidence="1 2">
    <name type="scientific">Paraburkholderia fungorum</name>
    <dbReference type="NCBI Taxonomy" id="134537"/>
    <lineage>
        <taxon>Bacteria</taxon>
        <taxon>Pseudomonadati</taxon>
        <taxon>Pseudomonadota</taxon>
        <taxon>Betaproteobacteria</taxon>
        <taxon>Burkholderiales</taxon>
        <taxon>Burkholderiaceae</taxon>
        <taxon>Paraburkholderia</taxon>
    </lineage>
</organism>
<accession>A0A1H1JH88</accession>
<evidence type="ECO:0000313" key="1">
    <source>
        <dbReference type="EMBL" id="SDR49401.1"/>
    </source>
</evidence>
<sequence>MQRQKVESENYKGYSVWGHAILQNGGYAAGGTIMREGKLVEGSGVLGTYESDDEARIAGLDWCRAWVDSHG</sequence>
<evidence type="ECO:0008006" key="3">
    <source>
        <dbReference type="Google" id="ProtNLM"/>
    </source>
</evidence>
<proteinExistence type="predicted"/>
<evidence type="ECO:0000313" key="2">
    <source>
        <dbReference type="Proteomes" id="UP000183487"/>
    </source>
</evidence>
<name>A0A1H1JH88_9BURK</name>
<dbReference type="Proteomes" id="UP000183487">
    <property type="component" value="Unassembled WGS sequence"/>
</dbReference>
<reference evidence="2" key="1">
    <citation type="submission" date="2016-10" db="EMBL/GenBank/DDBJ databases">
        <authorList>
            <person name="Varghese N."/>
        </authorList>
    </citation>
    <scope>NUCLEOTIDE SEQUENCE [LARGE SCALE GENOMIC DNA]</scope>
    <source>
        <strain evidence="2">GAS106B</strain>
    </source>
</reference>
<keyword evidence="2" id="KW-1185">Reference proteome</keyword>
<dbReference type="EMBL" id="FNKP01000003">
    <property type="protein sequence ID" value="SDR49401.1"/>
    <property type="molecule type" value="Genomic_DNA"/>
</dbReference>
<dbReference type="AlphaFoldDB" id="A0A1H1JH88"/>